<sequence length="255" mass="28488">MQELDHLIEKLNTDQYSAVSVFDLDTNSFVFRNKTHAEITADEGTAEQFFETLFANGHKRLSLSLKRKNGSTFKIDGQSFEVNFSKDTSEPMPAPQAPNVPQQPTDFFQNSYGLGTLDMINLFVAKGDAQRLLTENEVLKAENKEFKKQNEELKEERLASKYDINKSKGNQEMLLGAIQQLPALMSFVKGTPPVGLGNAVESFTSPAKKQFATALQNIDDSVVNVLDNINNGLNSNAEFSNELAELLKKHHLWEA</sequence>
<feature type="coiled-coil region" evidence="1">
    <location>
        <begin position="129"/>
        <end position="159"/>
    </location>
</feature>
<dbReference type="OrthoDB" id="1365975at2"/>
<accession>A0A199XSS8</accession>
<keyword evidence="3" id="KW-1185">Reference proteome</keyword>
<comment type="caution">
    <text evidence="2">The sequence shown here is derived from an EMBL/GenBank/DDBJ whole genome shotgun (WGS) entry which is preliminary data.</text>
</comment>
<proteinExistence type="predicted"/>
<reference evidence="2 3" key="1">
    <citation type="submission" date="2016-06" db="EMBL/GenBank/DDBJ databases">
        <title>Draft genome sequence of Flavobacterium succinicans strain DD5b.</title>
        <authorList>
            <person name="Poehlein A."/>
            <person name="Daniel R."/>
            <person name="Simeonova D.D."/>
        </authorList>
    </citation>
    <scope>NUCLEOTIDE SEQUENCE [LARGE SCALE GENOMIC DNA]</scope>
    <source>
        <strain evidence="2 3">DD5b</strain>
    </source>
</reference>
<evidence type="ECO:0000256" key="1">
    <source>
        <dbReference type="SAM" id="Coils"/>
    </source>
</evidence>
<dbReference type="EMBL" id="JMTM01000017">
    <property type="protein sequence ID" value="OAZ04700.1"/>
    <property type="molecule type" value="Genomic_DNA"/>
</dbReference>
<dbReference type="RefSeq" id="WP_064714426.1">
    <property type="nucleotide sequence ID" value="NZ_JMTM01000017.1"/>
</dbReference>
<evidence type="ECO:0000313" key="3">
    <source>
        <dbReference type="Proteomes" id="UP000093807"/>
    </source>
</evidence>
<organism evidence="2 3">
    <name type="scientific">Flavobacterium succinicans</name>
    <dbReference type="NCBI Taxonomy" id="29536"/>
    <lineage>
        <taxon>Bacteria</taxon>
        <taxon>Pseudomonadati</taxon>
        <taxon>Bacteroidota</taxon>
        <taxon>Flavobacteriia</taxon>
        <taxon>Flavobacteriales</taxon>
        <taxon>Flavobacteriaceae</taxon>
        <taxon>Flavobacterium</taxon>
    </lineage>
</organism>
<gene>
    <name evidence="2" type="ORF">FLB_05470</name>
</gene>
<evidence type="ECO:0000313" key="2">
    <source>
        <dbReference type="EMBL" id="OAZ04700.1"/>
    </source>
</evidence>
<protein>
    <submittedName>
        <fullName evidence="2">Uncharacterized protein</fullName>
    </submittedName>
</protein>
<keyword evidence="1" id="KW-0175">Coiled coil</keyword>
<name>A0A199XSS8_9FLAO</name>
<dbReference type="PATRIC" id="fig|29536.5.peg.572"/>
<dbReference type="AlphaFoldDB" id="A0A199XSS8"/>
<dbReference type="Proteomes" id="UP000093807">
    <property type="component" value="Unassembled WGS sequence"/>
</dbReference>